<gene>
    <name evidence="1" type="ORF">O6H91_23G038500</name>
</gene>
<dbReference type="EMBL" id="CM055114">
    <property type="protein sequence ID" value="KAJ7514311.1"/>
    <property type="molecule type" value="Genomic_DNA"/>
</dbReference>
<keyword evidence="2" id="KW-1185">Reference proteome</keyword>
<name>A0ACC2AA44_DIPCM</name>
<accession>A0ACC2AA44</accession>
<sequence>MGFFVTTLLFFAIGFLASVALPFLYNKGPSDNLLHVTLIITAVVCCWLLWAIVYLAQLKPLINPILKAAGE</sequence>
<reference evidence="2" key="1">
    <citation type="journal article" date="2024" name="Proc. Natl. Acad. Sci. U.S.A.">
        <title>Extraordinary preservation of gene collinearity over three hundred million years revealed in homosporous lycophytes.</title>
        <authorList>
            <person name="Li C."/>
            <person name="Wickell D."/>
            <person name="Kuo L.Y."/>
            <person name="Chen X."/>
            <person name="Nie B."/>
            <person name="Liao X."/>
            <person name="Peng D."/>
            <person name="Ji J."/>
            <person name="Jenkins J."/>
            <person name="Williams M."/>
            <person name="Shu S."/>
            <person name="Plott C."/>
            <person name="Barry K."/>
            <person name="Rajasekar S."/>
            <person name="Grimwood J."/>
            <person name="Han X."/>
            <person name="Sun S."/>
            <person name="Hou Z."/>
            <person name="He W."/>
            <person name="Dai G."/>
            <person name="Sun C."/>
            <person name="Schmutz J."/>
            <person name="Leebens-Mack J.H."/>
            <person name="Li F.W."/>
            <person name="Wang L."/>
        </authorList>
    </citation>
    <scope>NUCLEOTIDE SEQUENCE [LARGE SCALE GENOMIC DNA]</scope>
    <source>
        <strain evidence="2">cv. PW_Plant_1</strain>
    </source>
</reference>
<proteinExistence type="predicted"/>
<evidence type="ECO:0000313" key="1">
    <source>
        <dbReference type="EMBL" id="KAJ7514311.1"/>
    </source>
</evidence>
<comment type="caution">
    <text evidence="1">The sequence shown here is derived from an EMBL/GenBank/DDBJ whole genome shotgun (WGS) entry which is preliminary data.</text>
</comment>
<evidence type="ECO:0000313" key="2">
    <source>
        <dbReference type="Proteomes" id="UP001162992"/>
    </source>
</evidence>
<dbReference type="Proteomes" id="UP001162992">
    <property type="component" value="Chromosome 23"/>
</dbReference>
<organism evidence="1 2">
    <name type="scientific">Diphasiastrum complanatum</name>
    <name type="common">Issler's clubmoss</name>
    <name type="synonym">Lycopodium complanatum</name>
    <dbReference type="NCBI Taxonomy" id="34168"/>
    <lineage>
        <taxon>Eukaryota</taxon>
        <taxon>Viridiplantae</taxon>
        <taxon>Streptophyta</taxon>
        <taxon>Embryophyta</taxon>
        <taxon>Tracheophyta</taxon>
        <taxon>Lycopodiopsida</taxon>
        <taxon>Lycopodiales</taxon>
        <taxon>Lycopodiaceae</taxon>
        <taxon>Lycopodioideae</taxon>
        <taxon>Diphasiastrum</taxon>
    </lineage>
</organism>
<protein>
    <submittedName>
        <fullName evidence="1">Uncharacterized protein</fullName>
    </submittedName>
</protein>